<keyword evidence="3" id="KW-1185">Reference proteome</keyword>
<reference evidence="3" key="1">
    <citation type="journal article" date="2019" name="Int. J. Syst. Evol. Microbiol.">
        <title>The Global Catalogue of Microorganisms (GCM) 10K type strain sequencing project: providing services to taxonomists for standard genome sequencing and annotation.</title>
        <authorList>
            <consortium name="The Broad Institute Genomics Platform"/>
            <consortium name="The Broad Institute Genome Sequencing Center for Infectious Disease"/>
            <person name="Wu L."/>
            <person name="Ma J."/>
        </authorList>
    </citation>
    <scope>NUCLEOTIDE SEQUENCE [LARGE SCALE GENOMIC DNA]</scope>
    <source>
        <strain evidence="3">JCM 18459</strain>
    </source>
</reference>
<dbReference type="Proteomes" id="UP001500221">
    <property type="component" value="Unassembled WGS sequence"/>
</dbReference>
<comment type="caution">
    <text evidence="2">The sequence shown here is derived from an EMBL/GenBank/DDBJ whole genome shotgun (WGS) entry which is preliminary data.</text>
</comment>
<evidence type="ECO:0000313" key="2">
    <source>
        <dbReference type="EMBL" id="GAA5149623.1"/>
    </source>
</evidence>
<feature type="domain" description="NAD-dependent epimerase/dehydratase" evidence="1">
    <location>
        <begin position="3"/>
        <end position="218"/>
    </location>
</feature>
<organism evidence="2 3">
    <name type="scientific">Nocardioides marinquilinus</name>
    <dbReference type="NCBI Taxonomy" id="1210400"/>
    <lineage>
        <taxon>Bacteria</taxon>
        <taxon>Bacillati</taxon>
        <taxon>Actinomycetota</taxon>
        <taxon>Actinomycetes</taxon>
        <taxon>Propionibacteriales</taxon>
        <taxon>Nocardioidaceae</taxon>
        <taxon>Nocardioides</taxon>
    </lineage>
</organism>
<dbReference type="SUPFAM" id="SSF51735">
    <property type="entry name" value="NAD(P)-binding Rossmann-fold domains"/>
    <property type="match status" value="1"/>
</dbReference>
<evidence type="ECO:0000259" key="1">
    <source>
        <dbReference type="Pfam" id="PF01370"/>
    </source>
</evidence>
<dbReference type="Gene3D" id="3.40.50.720">
    <property type="entry name" value="NAD(P)-binding Rossmann-like Domain"/>
    <property type="match status" value="1"/>
</dbReference>
<evidence type="ECO:0000313" key="3">
    <source>
        <dbReference type="Proteomes" id="UP001500221"/>
    </source>
</evidence>
<gene>
    <name evidence="2" type="ORF">GCM10023340_25240</name>
</gene>
<sequence length="302" mass="30636">MKIYVTGASGFIGSSLVRDLVAAGHHVTGLARSDRGAAVVEAAGGAVHRGDLADLDSVVAGVGDADGVVHLAFSHDDMSQIHANGQRDLAVVEALGTELEGSGRALVVTSGSALVAGSGSPADEDTAVDASGGVGAARGPSEELTLALADRGVRSSLVRLAPSVHGDGDTHGFVPTLVRLARERGVSGYVGEGANVWPAVHRLDAARLYRLAIESGPAGMRWHAIAEAGVPVREIAQAVGDAVGVPTTSIDPADAADHFGWIAGFATVDNPVSSTRTQQLLGWQPTGPTLLEDIRAGVYDGV</sequence>
<dbReference type="PANTHER" id="PTHR48079:SF6">
    <property type="entry name" value="NAD(P)-BINDING DOMAIN-CONTAINING PROTEIN-RELATED"/>
    <property type="match status" value="1"/>
</dbReference>
<name>A0ABP9PPV9_9ACTN</name>
<dbReference type="InterPro" id="IPR036291">
    <property type="entry name" value="NAD(P)-bd_dom_sf"/>
</dbReference>
<dbReference type="CDD" id="cd05262">
    <property type="entry name" value="SDR_a7"/>
    <property type="match status" value="1"/>
</dbReference>
<dbReference type="RefSeq" id="WP_345458851.1">
    <property type="nucleotide sequence ID" value="NZ_BAABKG010000003.1"/>
</dbReference>
<dbReference type="EMBL" id="BAABKG010000003">
    <property type="protein sequence ID" value="GAA5149623.1"/>
    <property type="molecule type" value="Genomic_DNA"/>
</dbReference>
<accession>A0ABP9PPV9</accession>
<proteinExistence type="predicted"/>
<dbReference type="Pfam" id="PF01370">
    <property type="entry name" value="Epimerase"/>
    <property type="match status" value="1"/>
</dbReference>
<dbReference type="InterPro" id="IPR001509">
    <property type="entry name" value="Epimerase_deHydtase"/>
</dbReference>
<protein>
    <submittedName>
        <fullName evidence="2">SDR family oxidoreductase</fullName>
    </submittedName>
</protein>
<dbReference type="PANTHER" id="PTHR48079">
    <property type="entry name" value="PROTEIN YEEZ"/>
    <property type="match status" value="1"/>
</dbReference>
<dbReference type="InterPro" id="IPR051783">
    <property type="entry name" value="NAD(P)-dependent_oxidoreduct"/>
</dbReference>